<dbReference type="Gene3D" id="1.10.287.70">
    <property type="match status" value="1"/>
</dbReference>
<dbReference type="Pfam" id="PF00520">
    <property type="entry name" value="Ion_trans"/>
    <property type="match status" value="1"/>
</dbReference>
<feature type="coiled-coil region" evidence="12">
    <location>
        <begin position="581"/>
        <end position="608"/>
    </location>
</feature>
<accession>A0A2B4SJI2</accession>
<sequence>MSEYHDIEGDNYFFNDSSLEVSKEIPRTLFSPVIQISEDSEERDKAAELSNKNNLEVPAVLLSPCVRTSKSEQSLIKGVSKDFLAPPPLPNVSRTSSRPGKLSLSLHSSPSTSEFSLDNDSSVCEDYTAKSESINHADSNSRASFKSADELSLACSCNVQDISVELVRDSSALLNRSGELLTKLNVSSVCLPVARSTPNLHRNRSTCCRNPSKRLCCLIATNYTPLSTPSSEGLTFEFSNQILQEETIDRGNPADEIVPLMVCDTFINRNKSENDLNRLSTTTSKRSSSMGIHSSTPPKNSLHPTTNSTCKQLSTPDLRLYSNPLAISGPRERRSSAKSVASMGDNSKVEQSSERSEKLSGAKLENKSSTFLHPNMAHFSDSNQSSEGSSKSLLEYRPSKALYLKRKKFSDQKLTHASCSINSSTSSAFAGSSGRGETSLMKSFLSLISPSKLLSKFHSSSKHSIRSTNSRSSRRKRPEIDFPDDDKIVILNVSGRRFQIRDYFLSIYPNTLLGGKARNIFYDKLKNEFFFDRDPDSFRYIWNFYHSGQLHCPRDDCVQSFLDEVAFFGLDISMLCECCWFETFEAAYERLNKRREEQEAREKEAAKAVHTIDPNASFREKVWLTLKEPSISLFAKIFYLVSVIAIVISVVANTTETITCEGTIRVCKEENEDTYFYLDTVCVGFFTFEFASRLLTCPNRLKFIINLMSIVDLLAILPYYIDLILNALSLDAQLGMNALVVLRVLRILRIFKLLRHSKRLKQLIQSMKDSATELGLIGFLYMVMVILVSSIIYFAEFSEDTQFTSIPEAMWYAVITSTTAGYGDIIPETLAGRLVGSACCLFGVLVIALPVPILQIKGATLVQVPLRNSAAGDY</sequence>
<feature type="compositionally biased region" description="Basic and acidic residues" evidence="13">
    <location>
        <begin position="347"/>
        <end position="366"/>
    </location>
</feature>
<dbReference type="GO" id="GO:0008076">
    <property type="term" value="C:voltage-gated potassium channel complex"/>
    <property type="evidence" value="ECO:0007669"/>
    <property type="project" value="InterPro"/>
</dbReference>
<feature type="transmembrane region" description="Helical" evidence="14">
    <location>
        <begin position="834"/>
        <end position="854"/>
    </location>
</feature>
<evidence type="ECO:0000313" key="16">
    <source>
        <dbReference type="EMBL" id="PFX28642.1"/>
    </source>
</evidence>
<dbReference type="InterPro" id="IPR011333">
    <property type="entry name" value="SKP1/BTB/POZ_sf"/>
</dbReference>
<feature type="compositionally biased region" description="Polar residues" evidence="13">
    <location>
        <begin position="290"/>
        <end position="315"/>
    </location>
</feature>
<keyword evidence="2" id="KW-0813">Transport</keyword>
<name>A0A2B4SJI2_STYPI</name>
<dbReference type="InterPro" id="IPR028325">
    <property type="entry name" value="VG_K_chnl"/>
</dbReference>
<dbReference type="InterPro" id="IPR005821">
    <property type="entry name" value="Ion_trans_dom"/>
</dbReference>
<evidence type="ECO:0000256" key="9">
    <source>
        <dbReference type="ARBA" id="ARBA00023065"/>
    </source>
</evidence>
<evidence type="ECO:0000256" key="6">
    <source>
        <dbReference type="ARBA" id="ARBA00022882"/>
    </source>
</evidence>
<dbReference type="GO" id="GO:0051260">
    <property type="term" value="P:protein homooligomerization"/>
    <property type="evidence" value="ECO:0007669"/>
    <property type="project" value="InterPro"/>
</dbReference>
<dbReference type="InterPro" id="IPR003968">
    <property type="entry name" value="K_chnl_volt-dep_Kv"/>
</dbReference>
<evidence type="ECO:0000256" key="11">
    <source>
        <dbReference type="ARBA" id="ARBA00023303"/>
    </source>
</evidence>
<feature type="transmembrane region" description="Helical" evidence="14">
    <location>
        <begin position="633"/>
        <end position="654"/>
    </location>
</feature>
<feature type="compositionally biased region" description="Low complexity" evidence="13">
    <location>
        <begin position="280"/>
        <end position="289"/>
    </location>
</feature>
<feature type="region of interest" description="Disordered" evidence="13">
    <location>
        <begin position="277"/>
        <end position="392"/>
    </location>
</feature>
<dbReference type="EMBL" id="LSMT01000080">
    <property type="protein sequence ID" value="PFX28642.1"/>
    <property type="molecule type" value="Genomic_DNA"/>
</dbReference>
<evidence type="ECO:0000256" key="1">
    <source>
        <dbReference type="ARBA" id="ARBA00004141"/>
    </source>
</evidence>
<dbReference type="PANTHER" id="PTHR11537:SF105">
    <property type="entry name" value="POTASSIUM VOLTAGE-GATED CHANNEL PROTEIN SHAL"/>
    <property type="match status" value="1"/>
</dbReference>
<evidence type="ECO:0000256" key="12">
    <source>
        <dbReference type="SAM" id="Coils"/>
    </source>
</evidence>
<keyword evidence="3" id="KW-0633">Potassium transport</keyword>
<evidence type="ECO:0000256" key="14">
    <source>
        <dbReference type="SAM" id="Phobius"/>
    </source>
</evidence>
<keyword evidence="8 14" id="KW-1133">Transmembrane helix</keyword>
<keyword evidence="11" id="KW-0407">Ion channel</keyword>
<keyword evidence="6" id="KW-0851">Voltage-gated channel</keyword>
<dbReference type="GO" id="GO:0001508">
    <property type="term" value="P:action potential"/>
    <property type="evidence" value="ECO:0007669"/>
    <property type="project" value="TreeGrafter"/>
</dbReference>
<evidence type="ECO:0000256" key="5">
    <source>
        <dbReference type="ARBA" id="ARBA00022826"/>
    </source>
</evidence>
<dbReference type="PRINTS" id="PR00169">
    <property type="entry name" value="KCHANNEL"/>
</dbReference>
<dbReference type="SMART" id="SM00225">
    <property type="entry name" value="BTB"/>
    <property type="match status" value="1"/>
</dbReference>
<dbReference type="SUPFAM" id="SSF54695">
    <property type="entry name" value="POZ domain"/>
    <property type="match status" value="1"/>
</dbReference>
<dbReference type="SUPFAM" id="SSF81324">
    <property type="entry name" value="Voltage-gated potassium channels"/>
    <property type="match status" value="1"/>
</dbReference>
<dbReference type="AlphaFoldDB" id="A0A2B4SJI2"/>
<feature type="region of interest" description="Disordered" evidence="13">
    <location>
        <begin position="87"/>
        <end position="113"/>
    </location>
</feature>
<dbReference type="InterPro" id="IPR003131">
    <property type="entry name" value="T1-type_BTB"/>
</dbReference>
<comment type="subcellular location">
    <subcellularLocation>
        <location evidence="1">Membrane</location>
        <topology evidence="1">Multi-pass membrane protein</topology>
    </subcellularLocation>
</comment>
<feature type="domain" description="BTB" evidence="15">
    <location>
        <begin position="487"/>
        <end position="585"/>
    </location>
</feature>
<dbReference type="InterPro" id="IPR000210">
    <property type="entry name" value="BTB/POZ_dom"/>
</dbReference>
<evidence type="ECO:0000256" key="8">
    <source>
        <dbReference type="ARBA" id="ARBA00022989"/>
    </source>
</evidence>
<feature type="transmembrane region" description="Helical" evidence="14">
    <location>
        <begin position="774"/>
        <end position="795"/>
    </location>
</feature>
<dbReference type="FunFam" id="1.10.287.70:FF:000028">
    <property type="entry name" value="potassium voltage-gated channel subfamily D member 3"/>
    <property type="match status" value="1"/>
</dbReference>
<dbReference type="InterPro" id="IPR003974">
    <property type="entry name" value="K_chnl_volt-dep_Kv3"/>
</dbReference>
<dbReference type="OrthoDB" id="2414723at2759"/>
<dbReference type="PRINTS" id="PR01491">
    <property type="entry name" value="KVCHANNEL"/>
</dbReference>
<protein>
    <submittedName>
        <fullName evidence="16">Potassium voltage-gated channel subfamily D member 1</fullName>
    </submittedName>
</protein>
<evidence type="ECO:0000256" key="2">
    <source>
        <dbReference type="ARBA" id="ARBA00022448"/>
    </source>
</evidence>
<keyword evidence="9" id="KW-0406">Ion transport</keyword>
<keyword evidence="7" id="KW-0630">Potassium</keyword>
<dbReference type="PANTHER" id="PTHR11537">
    <property type="entry name" value="VOLTAGE-GATED POTASSIUM CHANNEL"/>
    <property type="match status" value="1"/>
</dbReference>
<evidence type="ECO:0000256" key="13">
    <source>
        <dbReference type="SAM" id="MobiDB-lite"/>
    </source>
</evidence>
<feature type="compositionally biased region" description="Polar residues" evidence="13">
    <location>
        <begin position="380"/>
        <end position="392"/>
    </location>
</feature>
<comment type="caution">
    <text evidence="16">The sequence shown here is derived from an EMBL/GenBank/DDBJ whole genome shotgun (WGS) entry which is preliminary data.</text>
</comment>
<evidence type="ECO:0000256" key="4">
    <source>
        <dbReference type="ARBA" id="ARBA00022692"/>
    </source>
</evidence>
<keyword evidence="10 14" id="KW-0472">Membrane</keyword>
<evidence type="ECO:0000313" key="17">
    <source>
        <dbReference type="Proteomes" id="UP000225706"/>
    </source>
</evidence>
<evidence type="ECO:0000256" key="10">
    <source>
        <dbReference type="ARBA" id="ARBA00023136"/>
    </source>
</evidence>
<organism evidence="16 17">
    <name type="scientific">Stylophora pistillata</name>
    <name type="common">Smooth cauliflower coral</name>
    <dbReference type="NCBI Taxonomy" id="50429"/>
    <lineage>
        <taxon>Eukaryota</taxon>
        <taxon>Metazoa</taxon>
        <taxon>Cnidaria</taxon>
        <taxon>Anthozoa</taxon>
        <taxon>Hexacorallia</taxon>
        <taxon>Scleractinia</taxon>
        <taxon>Astrocoeniina</taxon>
        <taxon>Pocilloporidae</taxon>
        <taxon>Stylophora</taxon>
    </lineage>
</organism>
<feature type="region of interest" description="Disordered" evidence="13">
    <location>
        <begin position="459"/>
        <end position="479"/>
    </location>
</feature>
<dbReference type="InterPro" id="IPR027359">
    <property type="entry name" value="Volt_channel_dom_sf"/>
</dbReference>
<evidence type="ECO:0000256" key="3">
    <source>
        <dbReference type="ARBA" id="ARBA00022538"/>
    </source>
</evidence>
<evidence type="ECO:0000259" key="15">
    <source>
        <dbReference type="SMART" id="SM00225"/>
    </source>
</evidence>
<dbReference type="PRINTS" id="PR01498">
    <property type="entry name" value="SHAWCHANNEL"/>
</dbReference>
<feature type="compositionally biased region" description="Low complexity" evidence="13">
    <location>
        <begin position="102"/>
        <end position="113"/>
    </location>
</feature>
<keyword evidence="4 14" id="KW-0812">Transmembrane</keyword>
<dbReference type="Pfam" id="PF02214">
    <property type="entry name" value="BTB_2"/>
    <property type="match status" value="1"/>
</dbReference>
<keyword evidence="17" id="KW-1185">Reference proteome</keyword>
<dbReference type="FunFam" id="1.20.120.350:FF:000081">
    <property type="entry name" value="Predicted protein"/>
    <property type="match status" value="1"/>
</dbReference>
<dbReference type="Gene3D" id="3.30.710.10">
    <property type="entry name" value="Potassium Channel Kv1.1, Chain A"/>
    <property type="match status" value="1"/>
</dbReference>
<gene>
    <name evidence="16" type="primary">Kcnd1</name>
    <name evidence="16" type="ORF">AWC38_SpisGene6645</name>
</gene>
<dbReference type="Proteomes" id="UP000225706">
    <property type="component" value="Unassembled WGS sequence"/>
</dbReference>
<evidence type="ECO:0000256" key="7">
    <source>
        <dbReference type="ARBA" id="ARBA00022958"/>
    </source>
</evidence>
<feature type="transmembrane region" description="Helical" evidence="14">
    <location>
        <begin position="703"/>
        <end position="721"/>
    </location>
</feature>
<keyword evidence="5" id="KW-0631">Potassium channel</keyword>
<reference evidence="17" key="1">
    <citation type="journal article" date="2017" name="bioRxiv">
        <title>Comparative analysis of the genomes of Stylophora pistillata and Acropora digitifera provides evidence for extensive differences between species of corals.</title>
        <authorList>
            <person name="Voolstra C.R."/>
            <person name="Li Y."/>
            <person name="Liew Y.J."/>
            <person name="Baumgarten S."/>
            <person name="Zoccola D."/>
            <person name="Flot J.-F."/>
            <person name="Tambutte S."/>
            <person name="Allemand D."/>
            <person name="Aranda M."/>
        </authorList>
    </citation>
    <scope>NUCLEOTIDE SEQUENCE [LARGE SCALE GENOMIC DNA]</scope>
</reference>
<keyword evidence="12" id="KW-0175">Coiled coil</keyword>
<dbReference type="GO" id="GO:0005249">
    <property type="term" value="F:voltage-gated potassium channel activity"/>
    <property type="evidence" value="ECO:0007669"/>
    <property type="project" value="InterPro"/>
</dbReference>
<dbReference type="Gene3D" id="1.20.120.350">
    <property type="entry name" value="Voltage-gated potassium channels. Chain C"/>
    <property type="match status" value="1"/>
</dbReference>
<proteinExistence type="predicted"/>
<feature type="transmembrane region" description="Helical" evidence="14">
    <location>
        <begin position="733"/>
        <end position="754"/>
    </location>
</feature>
<dbReference type="STRING" id="50429.A0A2B4SJI2"/>